<proteinExistence type="predicted"/>
<dbReference type="AlphaFoldDB" id="A0A915AG56"/>
<dbReference type="WBParaSite" id="PgR007_g110_t01">
    <property type="protein sequence ID" value="PgR007_g110_t01"/>
    <property type="gene ID" value="PgR007_g110"/>
</dbReference>
<keyword evidence="2" id="KW-1185">Reference proteome</keyword>
<reference evidence="3" key="1">
    <citation type="submission" date="2022-11" db="UniProtKB">
        <authorList>
            <consortium name="WormBaseParasite"/>
        </authorList>
    </citation>
    <scope>IDENTIFICATION</scope>
</reference>
<accession>A0A915AG56</accession>
<feature type="compositionally biased region" description="Basic and acidic residues" evidence="1">
    <location>
        <begin position="1"/>
        <end position="13"/>
    </location>
</feature>
<organism evidence="2 3">
    <name type="scientific">Parascaris univalens</name>
    <name type="common">Nematode worm</name>
    <dbReference type="NCBI Taxonomy" id="6257"/>
    <lineage>
        <taxon>Eukaryota</taxon>
        <taxon>Metazoa</taxon>
        <taxon>Ecdysozoa</taxon>
        <taxon>Nematoda</taxon>
        <taxon>Chromadorea</taxon>
        <taxon>Rhabditida</taxon>
        <taxon>Spirurina</taxon>
        <taxon>Ascaridomorpha</taxon>
        <taxon>Ascaridoidea</taxon>
        <taxon>Ascarididae</taxon>
        <taxon>Parascaris</taxon>
    </lineage>
</organism>
<feature type="region of interest" description="Disordered" evidence="1">
    <location>
        <begin position="1"/>
        <end position="24"/>
    </location>
</feature>
<name>A0A915AG56_PARUN</name>
<protein>
    <submittedName>
        <fullName evidence="3">Uncharacterized protein</fullName>
    </submittedName>
</protein>
<dbReference type="Proteomes" id="UP000887569">
    <property type="component" value="Unplaced"/>
</dbReference>
<evidence type="ECO:0000313" key="3">
    <source>
        <dbReference type="WBParaSite" id="PgR007_g110_t01"/>
    </source>
</evidence>
<evidence type="ECO:0000313" key="2">
    <source>
        <dbReference type="Proteomes" id="UP000887569"/>
    </source>
</evidence>
<evidence type="ECO:0000256" key="1">
    <source>
        <dbReference type="SAM" id="MobiDB-lite"/>
    </source>
</evidence>
<sequence>MPRINKWDEDLGGDRGNPTARGNIPTAITFHRSIEFNRKTA</sequence>